<sequence>MSRVLLALSVAQASWLSHVLSKHSDEAYGRIIFHQLDRELSLTPADVSSESDSDDESGTSSDDMQAEHRPHTPENRPSTDVGSPMAIEEQHQQPLDIGSPIQVDNVEAESDSTPTRRPVARDSSRRVVPIPDSPTTFVYRTPFLVSNLLQDDITGGESQYQQAGEQRSGENDASRRVQGTTNGAVAAGSNQRDGGNGVAVGTEVERTLNGIGAGGPVAENQPLSSIARGIIAKPFAY</sequence>
<proteinExistence type="predicted"/>
<dbReference type="Proteomes" id="UP000308600">
    <property type="component" value="Unassembled WGS sequence"/>
</dbReference>
<gene>
    <name evidence="1" type="ORF">BDN72DRAFT_907158</name>
</gene>
<keyword evidence="2" id="KW-1185">Reference proteome</keyword>
<evidence type="ECO:0000313" key="1">
    <source>
        <dbReference type="EMBL" id="TFK58034.1"/>
    </source>
</evidence>
<evidence type="ECO:0000313" key="2">
    <source>
        <dbReference type="Proteomes" id="UP000308600"/>
    </source>
</evidence>
<dbReference type="EMBL" id="ML209720">
    <property type="protein sequence ID" value="TFK58034.1"/>
    <property type="molecule type" value="Genomic_DNA"/>
</dbReference>
<organism evidence="1 2">
    <name type="scientific">Pluteus cervinus</name>
    <dbReference type="NCBI Taxonomy" id="181527"/>
    <lineage>
        <taxon>Eukaryota</taxon>
        <taxon>Fungi</taxon>
        <taxon>Dikarya</taxon>
        <taxon>Basidiomycota</taxon>
        <taxon>Agaricomycotina</taxon>
        <taxon>Agaricomycetes</taxon>
        <taxon>Agaricomycetidae</taxon>
        <taxon>Agaricales</taxon>
        <taxon>Pluteineae</taxon>
        <taxon>Pluteaceae</taxon>
        <taxon>Pluteus</taxon>
    </lineage>
</organism>
<accession>A0ACD2ZXF2</accession>
<reference evidence="1 2" key="1">
    <citation type="journal article" date="2019" name="Nat. Ecol. Evol.">
        <title>Megaphylogeny resolves global patterns of mushroom evolution.</title>
        <authorList>
            <person name="Varga T."/>
            <person name="Krizsan K."/>
            <person name="Foldi C."/>
            <person name="Dima B."/>
            <person name="Sanchez-Garcia M."/>
            <person name="Sanchez-Ramirez S."/>
            <person name="Szollosi G.J."/>
            <person name="Szarkandi J.G."/>
            <person name="Papp V."/>
            <person name="Albert L."/>
            <person name="Andreopoulos W."/>
            <person name="Angelini C."/>
            <person name="Antonin V."/>
            <person name="Barry K.W."/>
            <person name="Bougher N.L."/>
            <person name="Buchanan P."/>
            <person name="Buyck B."/>
            <person name="Bense V."/>
            <person name="Catcheside P."/>
            <person name="Chovatia M."/>
            <person name="Cooper J."/>
            <person name="Damon W."/>
            <person name="Desjardin D."/>
            <person name="Finy P."/>
            <person name="Geml J."/>
            <person name="Haridas S."/>
            <person name="Hughes K."/>
            <person name="Justo A."/>
            <person name="Karasinski D."/>
            <person name="Kautmanova I."/>
            <person name="Kiss B."/>
            <person name="Kocsube S."/>
            <person name="Kotiranta H."/>
            <person name="LaButti K.M."/>
            <person name="Lechner B.E."/>
            <person name="Liimatainen K."/>
            <person name="Lipzen A."/>
            <person name="Lukacs Z."/>
            <person name="Mihaltcheva S."/>
            <person name="Morgado L.N."/>
            <person name="Niskanen T."/>
            <person name="Noordeloos M.E."/>
            <person name="Ohm R.A."/>
            <person name="Ortiz-Santana B."/>
            <person name="Ovrebo C."/>
            <person name="Racz N."/>
            <person name="Riley R."/>
            <person name="Savchenko A."/>
            <person name="Shiryaev A."/>
            <person name="Soop K."/>
            <person name="Spirin V."/>
            <person name="Szebenyi C."/>
            <person name="Tomsovsky M."/>
            <person name="Tulloss R.E."/>
            <person name="Uehling J."/>
            <person name="Grigoriev I.V."/>
            <person name="Vagvolgyi C."/>
            <person name="Papp T."/>
            <person name="Martin F.M."/>
            <person name="Miettinen O."/>
            <person name="Hibbett D.S."/>
            <person name="Nagy L.G."/>
        </authorList>
    </citation>
    <scope>NUCLEOTIDE SEQUENCE [LARGE SCALE GENOMIC DNA]</scope>
    <source>
        <strain evidence="1 2">NL-1719</strain>
    </source>
</reference>
<name>A0ACD2ZXF2_9AGAR</name>
<protein>
    <submittedName>
        <fullName evidence="1">Uncharacterized protein</fullName>
    </submittedName>
</protein>